<keyword evidence="8 16" id="KW-0418">Kinase</keyword>
<dbReference type="Gene3D" id="3.30.70.1390">
    <property type="entry name" value="ROC domain from the Parkinson's disease-associated leucine-rich repeat kinase 2"/>
    <property type="match status" value="1"/>
</dbReference>
<evidence type="ECO:0000256" key="12">
    <source>
        <dbReference type="PROSITE-ProRule" id="PRU10141"/>
    </source>
</evidence>
<evidence type="ECO:0000256" key="2">
    <source>
        <dbReference type="ARBA" id="ARBA00012513"/>
    </source>
</evidence>
<dbReference type="InterPro" id="IPR000719">
    <property type="entry name" value="Prot_kinase_dom"/>
</dbReference>
<dbReference type="EC" id="2.7.11.1" evidence="2"/>
<comment type="catalytic activity">
    <reaction evidence="10">
        <text>L-threonyl-[protein] + ATP = O-phospho-L-threonyl-[protein] + ADP + H(+)</text>
        <dbReference type="Rhea" id="RHEA:46608"/>
        <dbReference type="Rhea" id="RHEA-COMP:11060"/>
        <dbReference type="Rhea" id="RHEA-COMP:11605"/>
        <dbReference type="ChEBI" id="CHEBI:15378"/>
        <dbReference type="ChEBI" id="CHEBI:30013"/>
        <dbReference type="ChEBI" id="CHEBI:30616"/>
        <dbReference type="ChEBI" id="CHEBI:61977"/>
        <dbReference type="ChEBI" id="CHEBI:456216"/>
        <dbReference type="EC" id="2.7.11.1"/>
    </reaction>
</comment>
<dbReference type="Pfam" id="PF13855">
    <property type="entry name" value="LRR_8"/>
    <property type="match status" value="2"/>
</dbReference>
<keyword evidence="17" id="KW-1185">Reference proteome</keyword>
<dbReference type="SUPFAM" id="SSF56112">
    <property type="entry name" value="Protein kinase-like (PK-like)"/>
    <property type="match status" value="1"/>
</dbReference>
<evidence type="ECO:0000256" key="10">
    <source>
        <dbReference type="ARBA" id="ARBA00047899"/>
    </source>
</evidence>
<dbReference type="Gene3D" id="1.10.510.10">
    <property type="entry name" value="Transferase(Phosphotransferase) domain 1"/>
    <property type="match status" value="1"/>
</dbReference>
<dbReference type="Gene3D" id="3.40.50.300">
    <property type="entry name" value="P-loop containing nucleotide triphosphate hydrolases"/>
    <property type="match status" value="1"/>
</dbReference>
<dbReference type="PRINTS" id="PR00449">
    <property type="entry name" value="RASTRNSFRMNG"/>
</dbReference>
<name>A0A3S3SPH3_9ACAR</name>
<evidence type="ECO:0000256" key="9">
    <source>
        <dbReference type="ARBA" id="ARBA00022840"/>
    </source>
</evidence>
<dbReference type="SMART" id="SM00365">
    <property type="entry name" value="LRR_SD22"/>
    <property type="match status" value="4"/>
</dbReference>
<dbReference type="InterPro" id="IPR001611">
    <property type="entry name" value="Leu-rich_rpt"/>
</dbReference>
<dbReference type="FunFam" id="1.10.510.10:FF:001242">
    <property type="entry name" value="Leucine-rich repeat serine/threonine-protein kinase 1"/>
    <property type="match status" value="1"/>
</dbReference>
<keyword evidence="7 12" id="KW-0547">Nucleotide-binding</keyword>
<dbReference type="Pfam" id="PF16095">
    <property type="entry name" value="COR-A"/>
    <property type="match status" value="1"/>
</dbReference>
<evidence type="ECO:0000256" key="13">
    <source>
        <dbReference type="SAM" id="MobiDB-lite"/>
    </source>
</evidence>
<dbReference type="SMART" id="SM00220">
    <property type="entry name" value="S_TKc"/>
    <property type="match status" value="1"/>
</dbReference>
<evidence type="ECO:0000256" key="7">
    <source>
        <dbReference type="ARBA" id="ARBA00022741"/>
    </source>
</evidence>
<keyword evidence="3" id="KW-0723">Serine/threonine-protein kinase</keyword>
<comment type="catalytic activity">
    <reaction evidence="11">
        <text>L-seryl-[protein] + ATP = O-phospho-L-seryl-[protein] + ADP + H(+)</text>
        <dbReference type="Rhea" id="RHEA:17989"/>
        <dbReference type="Rhea" id="RHEA-COMP:9863"/>
        <dbReference type="Rhea" id="RHEA-COMP:11604"/>
        <dbReference type="ChEBI" id="CHEBI:15378"/>
        <dbReference type="ChEBI" id="CHEBI:29999"/>
        <dbReference type="ChEBI" id="CHEBI:30616"/>
        <dbReference type="ChEBI" id="CHEBI:83421"/>
        <dbReference type="ChEBI" id="CHEBI:456216"/>
        <dbReference type="EC" id="2.7.11.1"/>
    </reaction>
</comment>
<dbReference type="InterPro" id="IPR011009">
    <property type="entry name" value="Kinase-like_dom_sf"/>
</dbReference>
<dbReference type="GO" id="GO:0004674">
    <property type="term" value="F:protein serine/threonine kinase activity"/>
    <property type="evidence" value="ECO:0007669"/>
    <property type="project" value="UniProtKB-KW"/>
</dbReference>
<dbReference type="SMART" id="SM00369">
    <property type="entry name" value="LRR_TYP"/>
    <property type="match status" value="7"/>
</dbReference>
<keyword evidence="6" id="KW-0677">Repeat</keyword>
<dbReference type="PROSITE" id="PS51424">
    <property type="entry name" value="ROC"/>
    <property type="match status" value="1"/>
</dbReference>
<comment type="similarity">
    <text evidence="1">Belongs to the protein kinase superfamily. TKL Ser/Thr protein kinase family. ROCO subfamily.</text>
</comment>
<dbReference type="Pfam" id="PF23748">
    <property type="entry name" value="Beta-prop_LRRK2"/>
    <property type="match status" value="1"/>
</dbReference>
<dbReference type="Proteomes" id="UP000285301">
    <property type="component" value="Unassembled WGS sequence"/>
</dbReference>
<organism evidence="16 17">
    <name type="scientific">Dinothrombium tinctorium</name>
    <dbReference type="NCBI Taxonomy" id="1965070"/>
    <lineage>
        <taxon>Eukaryota</taxon>
        <taxon>Metazoa</taxon>
        <taxon>Ecdysozoa</taxon>
        <taxon>Arthropoda</taxon>
        <taxon>Chelicerata</taxon>
        <taxon>Arachnida</taxon>
        <taxon>Acari</taxon>
        <taxon>Acariformes</taxon>
        <taxon>Trombidiformes</taxon>
        <taxon>Prostigmata</taxon>
        <taxon>Anystina</taxon>
        <taxon>Parasitengona</taxon>
        <taxon>Trombidioidea</taxon>
        <taxon>Trombidiidae</taxon>
        <taxon>Dinothrombium</taxon>
    </lineage>
</organism>
<feature type="compositionally biased region" description="Acidic residues" evidence="13">
    <location>
        <begin position="181"/>
        <end position="190"/>
    </location>
</feature>
<dbReference type="Gene3D" id="1.10.10.2200">
    <property type="match status" value="1"/>
</dbReference>
<keyword evidence="9 12" id="KW-0067">ATP-binding</keyword>
<dbReference type="PROSITE" id="PS50011">
    <property type="entry name" value="PROTEIN_KINASE_DOM"/>
    <property type="match status" value="1"/>
</dbReference>
<dbReference type="InterPro" id="IPR008271">
    <property type="entry name" value="Ser/Thr_kinase_AS"/>
</dbReference>
<dbReference type="InterPro" id="IPR032171">
    <property type="entry name" value="COR-A"/>
</dbReference>
<sequence length="1944" mass="221834">MDGKQSTSDAKVDFSPKAHCLDAITKLDFCNTRLTEFPFRVLQINTLRILNLSQNLIDSIPNHFFESGDHSIAQESIERNITCQWRQSLLEELYLQDNRLETVPCCLFELPSLQLLDLSNNKLRTLPYEMWTATKLKELNLSLNLLRELPIKPGEDPLVPLSVLKRNLSNLDSLEERQESESETESESIPESDSSKINVNLKKNQIKHLNFWSSNVEVVSVSLLDEQYEMDHQCNLTSLNLSHNGFTSIPPNLACLAVNLSRLNFSYNCLSRMGSVKLYPANLKHLDLSHNQISSWMQVQLMNESNSYCMNCFNPRVNSDNGVKLSRFLGTYCIHKQHNRLDNLRTLIVSHNQLSSLDVVDSEFDFNEFEQLENEVKLYRPLNKICFPSLSMLDVSYNQIREIPSNLSELSNLSVLNISGNVEINRLPPEMGLLSKLWNLRTNGCNLSEPLKSMIESKKHKTMDIIGYLKSILEDSKPYARMKLMLVGVQGIGKTSLLEQLRQEGTGSYKKKPPEHWAKRMGNKNVNLKTPKGVTLSTVGVDVCDWTYEKKRGKNSFGPVTFRTWDFGGQKEYYATHQYFLSKRSLYLVVWKMIDGEKGVENIHQWLVNIQARAPNAPVIIVGTHYDLMGEFFPRFYTDDLQQMIREKFIYVVDPDKIGLPHVIDTIEVSIKTRHNIKKLCNLIYDTAFEIRCPGSKERLLEQKVPATYIALEDVISHLVYERHLQGKDPVLRAEKYKSKVMEEMKNRYNKSFRDIAELHQATAFLHENGVLLHYDDATLKDLYFLDPQWLFDLLAHVITIREINPYAKKGIMKTDDLRQVFKSSCVSPEAKEYIVNLLNKFEVALTWDSRTLLIPSLLPKEEHLQGGEGCDVRIPVRSRGWAMRNAYLTAQSSALNEDILSPCHLTHKSITLSHENLVINAVSRPNMSIYRLFLMTYFPSGFWSRLMTRVLAEDLINDIVKSYFIIPKQAHSDIGVISLLSQKAEWKCWQTGMSLLHLDTEIFRVKEALPSVPNSPFDYTQQIKFLVQQEGNWTDVEIEKTSILEIYLPNQMLNVESQDENATLHRYVIEPNQECVAKLLSLIVEHIDTLLEDWYPSLGTRFIHTSEGKFLVTRLVPCLSCMNQCLPSFFANSEDFFDSYRSLGSDERHELSSCSENSETTVVNVCDRNIKSPSSCDSGISDESSNPKNSALKLENFAPKEGNVVYSFLVEDCVCKAAESKTVCCQVHDELDLRKVAPDTVFADLGDQYLIKSENIKRGKMLGRGAFGFVFQAKVKTKDSDKTIDVAMKMLQPIDPGHEARISDTVAYKAAWNKWERDPMQYSCKAYCIARQELNILLTLRHPHIVPLTGVCTNPLALILPLAKLGSLDIIIKDYRKANLRFHPVVLQKVLLQVAKALEYLHQQHIIYRDLKSENVLVWEIPTPNNAVKIKSFNEVKVDVKLADYGISRPCLPTGMKGFGGTEGFMAPEIMRYNGEEEYTEKVDCFSFAMFMYELISLRLPFEGVENVKDHILEGGRPTLTQRNTLYPSHVLDLMALCWSQLPKDRPNASQIVSITSAPEFIHMLDAITLVDNHAVLSAVVLNRNSLKLFEFWISRLGKQVDLLTCNDNCIVEYKTVVALNHVTITSLCVIPESGIWLGDSKAVIYIFCDTEYKQLSSFRLDPNDDTPTAVQTIRYVSTSEIIAISSSNGRLWLCTKDSLQLREIPNNGMPFLCLAVIGYECDWFELWCGQAEGNICIYTIKNTIVASQEIVCIYEESKSTPLMQRLDVFNLVNDSNHVWTYLCTGCIVYQWSIENRSCLRKLDCSKLVPCSESLLTISIEDHLLLGKCQITSIAVMDKELFIGTTGGCLIVVEASTMRPVTVFRPYEEEIQIIVPFKAKNQFEFNVNKVENEEMNQKKFILTVGKGFRSLIARYVNMPDEGLSLTTQKGSFAILWSTENWNI</sequence>
<reference evidence="16 17" key="1">
    <citation type="journal article" date="2018" name="Gigascience">
        <title>Genomes of trombidid mites reveal novel predicted allergens and laterally-transferred genes associated with secondary metabolism.</title>
        <authorList>
            <person name="Dong X."/>
            <person name="Chaisiri K."/>
            <person name="Xia D."/>
            <person name="Armstrong S.D."/>
            <person name="Fang Y."/>
            <person name="Donnelly M.J."/>
            <person name="Kadowaki T."/>
            <person name="McGarry J.W."/>
            <person name="Darby A.C."/>
            <person name="Makepeace B.L."/>
        </authorList>
    </citation>
    <scope>NUCLEOTIDE SEQUENCE [LARGE SCALE GENOMIC DNA]</scope>
    <source>
        <strain evidence="16">UoL-WK</strain>
    </source>
</reference>
<dbReference type="InterPro" id="IPR003591">
    <property type="entry name" value="Leu-rich_rpt_typical-subtyp"/>
</dbReference>
<feature type="domain" description="Roc" evidence="15">
    <location>
        <begin position="475"/>
        <end position="691"/>
    </location>
</feature>
<evidence type="ECO:0000259" key="15">
    <source>
        <dbReference type="PROSITE" id="PS51424"/>
    </source>
</evidence>
<accession>A0A3S3SPH3</accession>
<dbReference type="OrthoDB" id="10252328at2759"/>
<evidence type="ECO:0000256" key="1">
    <source>
        <dbReference type="ARBA" id="ARBA00008171"/>
    </source>
</evidence>
<evidence type="ECO:0000256" key="5">
    <source>
        <dbReference type="ARBA" id="ARBA00022679"/>
    </source>
</evidence>
<evidence type="ECO:0000256" key="11">
    <source>
        <dbReference type="ARBA" id="ARBA00048679"/>
    </source>
</evidence>
<feature type="region of interest" description="Disordered" evidence="13">
    <location>
        <begin position="174"/>
        <end position="194"/>
    </location>
</feature>
<dbReference type="InterPro" id="IPR051681">
    <property type="entry name" value="Ser/Thr_Kinases-Pseudokinases"/>
</dbReference>
<dbReference type="InterPro" id="IPR017441">
    <property type="entry name" value="Protein_kinase_ATP_BS"/>
</dbReference>
<dbReference type="SMART" id="SM00364">
    <property type="entry name" value="LRR_BAC"/>
    <property type="match status" value="6"/>
</dbReference>
<evidence type="ECO:0000256" key="3">
    <source>
        <dbReference type="ARBA" id="ARBA00022527"/>
    </source>
</evidence>
<dbReference type="InterPro" id="IPR056602">
    <property type="entry name" value="Beta-prop_LRRK2"/>
</dbReference>
<dbReference type="GO" id="GO:0005524">
    <property type="term" value="F:ATP binding"/>
    <property type="evidence" value="ECO:0007669"/>
    <property type="project" value="UniProtKB-UniRule"/>
</dbReference>
<dbReference type="PANTHER" id="PTHR44329">
    <property type="entry name" value="SERINE/THREONINE-PROTEIN KINASE TNNI3K-RELATED"/>
    <property type="match status" value="1"/>
</dbReference>
<dbReference type="Pfam" id="PF08477">
    <property type="entry name" value="Roc"/>
    <property type="match status" value="1"/>
</dbReference>
<dbReference type="Gene3D" id="3.30.200.20">
    <property type="entry name" value="Phosphorylase Kinase, domain 1"/>
    <property type="match status" value="1"/>
</dbReference>
<keyword evidence="5" id="KW-0808">Transferase</keyword>
<evidence type="ECO:0000256" key="6">
    <source>
        <dbReference type="ARBA" id="ARBA00022737"/>
    </source>
</evidence>
<dbReference type="Gene3D" id="3.80.10.10">
    <property type="entry name" value="Ribonuclease Inhibitor"/>
    <property type="match status" value="3"/>
</dbReference>
<feature type="domain" description="Protein kinase" evidence="14">
    <location>
        <begin position="1257"/>
        <end position="1563"/>
    </location>
</feature>
<protein>
    <recommendedName>
        <fullName evidence="2">non-specific serine/threonine protein kinase</fullName>
        <ecNumber evidence="2">2.7.11.1</ecNumber>
    </recommendedName>
</protein>
<dbReference type="FunFam" id="3.30.70.1390:FF:000004">
    <property type="entry name" value="Leucine-rich repeat kinase, isoform C"/>
    <property type="match status" value="1"/>
</dbReference>
<dbReference type="FunFam" id="3.30.200.20:FF:000803">
    <property type="entry name" value="Probable serine/threonine-protein kinase roco4"/>
    <property type="match status" value="1"/>
</dbReference>
<dbReference type="SUPFAM" id="SSF52058">
    <property type="entry name" value="L domain-like"/>
    <property type="match status" value="1"/>
</dbReference>
<keyword evidence="4" id="KW-0433">Leucine-rich repeat</keyword>
<dbReference type="PROSITE" id="PS51450">
    <property type="entry name" value="LRR"/>
    <property type="match status" value="6"/>
</dbReference>
<dbReference type="InterPro" id="IPR027417">
    <property type="entry name" value="P-loop_NTPase"/>
</dbReference>
<dbReference type="Pfam" id="PF00069">
    <property type="entry name" value="Pkinase"/>
    <property type="match status" value="1"/>
</dbReference>
<dbReference type="STRING" id="1965070.A0A3S3SPH3"/>
<dbReference type="PANTHER" id="PTHR44329:SF288">
    <property type="entry name" value="MITOGEN-ACTIVATED PROTEIN KINASE KINASE KINASE 20"/>
    <property type="match status" value="1"/>
</dbReference>
<dbReference type="EMBL" id="NCKU01000118">
    <property type="protein sequence ID" value="RWS17099.1"/>
    <property type="molecule type" value="Genomic_DNA"/>
</dbReference>
<dbReference type="InterPro" id="IPR036322">
    <property type="entry name" value="WD40_repeat_dom_sf"/>
</dbReference>
<dbReference type="GO" id="GO:0005737">
    <property type="term" value="C:cytoplasm"/>
    <property type="evidence" value="ECO:0007669"/>
    <property type="project" value="UniProtKB-ARBA"/>
</dbReference>
<evidence type="ECO:0000259" key="14">
    <source>
        <dbReference type="PROSITE" id="PS50011"/>
    </source>
</evidence>
<evidence type="ECO:0000313" key="17">
    <source>
        <dbReference type="Proteomes" id="UP000285301"/>
    </source>
</evidence>
<dbReference type="InterPro" id="IPR032675">
    <property type="entry name" value="LRR_dom_sf"/>
</dbReference>
<dbReference type="SUPFAM" id="SSF50978">
    <property type="entry name" value="WD40 repeat-like"/>
    <property type="match status" value="1"/>
</dbReference>
<dbReference type="SUPFAM" id="SSF52540">
    <property type="entry name" value="P-loop containing nucleoside triphosphate hydrolases"/>
    <property type="match status" value="1"/>
</dbReference>
<evidence type="ECO:0000256" key="4">
    <source>
        <dbReference type="ARBA" id="ARBA00022614"/>
    </source>
</evidence>
<dbReference type="FunFam" id="3.40.50.300:FF:001518">
    <property type="entry name" value="Leucine-rich repeat kinase, isoform C"/>
    <property type="match status" value="1"/>
</dbReference>
<evidence type="ECO:0000313" key="16">
    <source>
        <dbReference type="EMBL" id="RWS17099.1"/>
    </source>
</evidence>
<dbReference type="GO" id="GO:0009966">
    <property type="term" value="P:regulation of signal transduction"/>
    <property type="evidence" value="ECO:0007669"/>
    <property type="project" value="UniProtKB-ARBA"/>
</dbReference>
<gene>
    <name evidence="16" type="ORF">B4U79_12559</name>
</gene>
<evidence type="ECO:0000256" key="8">
    <source>
        <dbReference type="ARBA" id="ARBA00022777"/>
    </source>
</evidence>
<feature type="binding site" evidence="12">
    <location>
        <position position="1290"/>
    </location>
    <ligand>
        <name>ATP</name>
        <dbReference type="ChEBI" id="CHEBI:30616"/>
    </ligand>
</feature>
<comment type="caution">
    <text evidence="16">The sequence shown here is derived from an EMBL/GenBank/DDBJ whole genome shotgun (WGS) entry which is preliminary data.</text>
</comment>
<dbReference type="InterPro" id="IPR020859">
    <property type="entry name" value="ROC"/>
</dbReference>
<dbReference type="PROSITE" id="PS00107">
    <property type="entry name" value="PROTEIN_KINASE_ATP"/>
    <property type="match status" value="1"/>
</dbReference>
<dbReference type="PROSITE" id="PS00108">
    <property type="entry name" value="PROTEIN_KINASE_ST"/>
    <property type="match status" value="1"/>
</dbReference>
<proteinExistence type="inferred from homology"/>